<organism evidence="1 2">
    <name type="scientific">Paenibacillus anaericanus</name>
    <dbReference type="NCBI Taxonomy" id="170367"/>
    <lineage>
        <taxon>Bacteria</taxon>
        <taxon>Bacillati</taxon>
        <taxon>Bacillota</taxon>
        <taxon>Bacilli</taxon>
        <taxon>Bacillales</taxon>
        <taxon>Paenibacillaceae</taxon>
        <taxon>Paenibacillus</taxon>
    </lineage>
</organism>
<gene>
    <name evidence="1" type="ORF">EJP82_07490</name>
</gene>
<sequence length="157" mass="17686">MRKKSWISLLMLVLLAITFYIGYTVGIKHNSDNTIQSKWIKDGKPPLPEIDIDGVAIKVVQGSYTWCSSSLGNESSCESVDMSLSEIPSTLVPAGAQINIKAPKRIKEFSLINTNQDLDNEDPYFVPMDKGVYLYKIECDWFLDQGHSDYLFSVEVK</sequence>
<accession>A0A433YCC1</accession>
<dbReference type="EMBL" id="RZNY01000004">
    <property type="protein sequence ID" value="RUT47536.1"/>
    <property type="molecule type" value="Genomic_DNA"/>
</dbReference>
<dbReference type="OrthoDB" id="1797983at2"/>
<evidence type="ECO:0000313" key="2">
    <source>
        <dbReference type="Proteomes" id="UP000279446"/>
    </source>
</evidence>
<dbReference type="RefSeq" id="WP_127191414.1">
    <property type="nucleotide sequence ID" value="NZ_RZNY01000004.1"/>
</dbReference>
<name>A0A433YCC1_9BACL</name>
<keyword evidence="2" id="KW-1185">Reference proteome</keyword>
<reference evidence="1 2" key="1">
    <citation type="submission" date="2018-12" db="EMBL/GenBank/DDBJ databases">
        <authorList>
            <person name="Sun L."/>
            <person name="Chen Z."/>
        </authorList>
    </citation>
    <scope>NUCLEOTIDE SEQUENCE [LARGE SCALE GENOMIC DNA]</scope>
    <source>
        <strain evidence="1 2">DSM 15890</strain>
    </source>
</reference>
<evidence type="ECO:0000313" key="1">
    <source>
        <dbReference type="EMBL" id="RUT47536.1"/>
    </source>
</evidence>
<dbReference type="Proteomes" id="UP000279446">
    <property type="component" value="Unassembled WGS sequence"/>
</dbReference>
<protein>
    <submittedName>
        <fullName evidence="1">Uncharacterized protein</fullName>
    </submittedName>
</protein>
<dbReference type="AlphaFoldDB" id="A0A433YCC1"/>
<comment type="caution">
    <text evidence="1">The sequence shown here is derived from an EMBL/GenBank/DDBJ whole genome shotgun (WGS) entry which is preliminary data.</text>
</comment>
<proteinExistence type="predicted"/>